<dbReference type="PANTHER" id="PTHR12935">
    <property type="entry name" value="GAMMA-GLUTAMYLCYCLOTRANSFERASE"/>
    <property type="match status" value="1"/>
</dbReference>
<dbReference type="VEuPathDB" id="VectorBase:MDOA000901"/>
<proteinExistence type="predicted"/>
<dbReference type="STRING" id="7370.A0A1I8M3K9"/>
<keyword evidence="5" id="KW-1185">Reference proteome</keyword>
<evidence type="ECO:0000256" key="1">
    <source>
        <dbReference type="ARBA" id="ARBA00012346"/>
    </source>
</evidence>
<feature type="active site" description="Proton acceptor" evidence="3">
    <location>
        <position position="132"/>
    </location>
</feature>
<accession>A0A9J7D6Y3</accession>
<dbReference type="CDD" id="cd06661">
    <property type="entry name" value="GGCT_like"/>
    <property type="match status" value="1"/>
</dbReference>
<dbReference type="InterPro" id="IPR013024">
    <property type="entry name" value="GGCT-like"/>
</dbReference>
<dbReference type="PANTHER" id="PTHR12935:SF0">
    <property type="entry name" value="GAMMA-GLUTAMYLCYCLOTRANSFERASE"/>
    <property type="match status" value="1"/>
</dbReference>
<dbReference type="InterPro" id="IPR036568">
    <property type="entry name" value="GGCT-like_sf"/>
</dbReference>
<evidence type="ECO:0000313" key="5">
    <source>
        <dbReference type="Proteomes" id="UP001652621"/>
    </source>
</evidence>
<dbReference type="InterPro" id="IPR017939">
    <property type="entry name" value="G-Glutamylcylcotransferase"/>
</dbReference>
<sequence length="235" mass="26693">MQNLGIMLSVSNFCLKRSLREINAIRTLSAVFCAPSDSDKMKEIRKLPEVHGEKFYYFGFGSNMLTKRIHIQNPTAVKIGPGKLENYRLDFNDYSGNWDGAPATIVPHENRTVWGTVWEIDLSNLDDIDHQEGVHEGMYEAKSVPVTLKSNNEVIMSRAYLLTEQPESDFEAMSMQEIPAKRLPSKTYIQCLVKGAVESEIDGEYVEWLKSLKHNGKVAEKMSNYLELANIELKS</sequence>
<reference evidence="6" key="1">
    <citation type="submission" date="2025-08" db="UniProtKB">
        <authorList>
            <consortium name="RefSeq"/>
        </authorList>
    </citation>
    <scope>IDENTIFICATION</scope>
    <source>
        <strain evidence="6">Aabys</strain>
        <tissue evidence="6">Whole body</tissue>
    </source>
</reference>
<evidence type="ECO:0000256" key="4">
    <source>
        <dbReference type="PIRSR" id="PIRSR617939-2"/>
    </source>
</evidence>
<evidence type="ECO:0000256" key="2">
    <source>
        <dbReference type="ARBA" id="ARBA00023239"/>
    </source>
</evidence>
<feature type="binding site" evidence="4">
    <location>
        <begin position="57"/>
        <end position="62"/>
    </location>
    <ligand>
        <name>substrate</name>
    </ligand>
</feature>
<dbReference type="eggNOG" id="KOG4059">
    <property type="taxonomic scope" value="Eukaryota"/>
</dbReference>
<organism evidence="5 6">
    <name type="scientific">Musca domestica</name>
    <name type="common">House fly</name>
    <dbReference type="NCBI Taxonomy" id="7370"/>
    <lineage>
        <taxon>Eukaryota</taxon>
        <taxon>Metazoa</taxon>
        <taxon>Ecdysozoa</taxon>
        <taxon>Arthropoda</taxon>
        <taxon>Hexapoda</taxon>
        <taxon>Insecta</taxon>
        <taxon>Pterygota</taxon>
        <taxon>Neoptera</taxon>
        <taxon>Endopterygota</taxon>
        <taxon>Diptera</taxon>
        <taxon>Brachycera</taxon>
        <taxon>Muscomorpha</taxon>
        <taxon>Muscoidea</taxon>
        <taxon>Muscidae</taxon>
        <taxon>Musca</taxon>
    </lineage>
</organism>
<dbReference type="Proteomes" id="UP001652621">
    <property type="component" value="Unplaced"/>
</dbReference>
<dbReference type="EC" id="4.3.2.9" evidence="1"/>
<dbReference type="OrthoDB" id="2924818at2759"/>
<dbReference type="SUPFAM" id="SSF110857">
    <property type="entry name" value="Gamma-glutamyl cyclotransferase-like"/>
    <property type="match status" value="1"/>
</dbReference>
<dbReference type="Pfam" id="PF13772">
    <property type="entry name" value="AIG2_2"/>
    <property type="match status" value="1"/>
</dbReference>
<evidence type="ECO:0000256" key="3">
    <source>
        <dbReference type="PIRSR" id="PIRSR617939-1"/>
    </source>
</evidence>
<dbReference type="VEuPathDB" id="VectorBase:MDOMA2_008117"/>
<protein>
    <recommendedName>
        <fullName evidence="1">gamma-glutamylcyclotransferase</fullName>
        <ecNumber evidence="1">4.3.2.9</ecNumber>
    </recommendedName>
</protein>
<gene>
    <name evidence="6" type="primary">LOC101889641</name>
</gene>
<dbReference type="Gene3D" id="3.10.490.10">
    <property type="entry name" value="Gamma-glutamyl cyclotransferase-like"/>
    <property type="match status" value="1"/>
</dbReference>
<dbReference type="GeneID" id="101889641"/>
<keyword evidence="2" id="KW-0456">Lyase</keyword>
<evidence type="ECO:0000313" key="6">
    <source>
        <dbReference type="RefSeq" id="XP_011292820.2"/>
    </source>
</evidence>
<feature type="binding site" evidence="4">
    <location>
        <position position="188"/>
    </location>
    <ligand>
        <name>substrate</name>
    </ligand>
</feature>
<dbReference type="RefSeq" id="XP_011292820.2">
    <property type="nucleotide sequence ID" value="XM_011294518.3"/>
</dbReference>
<name>A0A9J7D6Y3_MUSDO</name>